<sequence>MCWPCFKYSVLPKNHRPDIDPPPATSRSNQANLVESSNQPHTGSCQFMRKLKNGLTQKLPKRSKRTRTHVTAIHDVEIEAASSSQQVEPSNESEHPTTSEIPSESVNQRLSGSQAQAAPSGEEGRPDPHSVDAELQRACDGTENMRLLGKHATSMASAVENAPADLTAADDFETTYLQPLKIIDAVLEKITDVHPYAKMALGMLSAASKIIIAQTQRDQSILNLLKKLAEVYRFMTQDDSLEKIESMRGIVEKIVHQTLECARFIRDYSERKSFWKRREKSYLGN</sequence>
<dbReference type="EMBL" id="JABBWM010000003">
    <property type="protein sequence ID" value="KAG2118693.1"/>
    <property type="molecule type" value="Genomic_DNA"/>
</dbReference>
<evidence type="ECO:0000313" key="2">
    <source>
        <dbReference type="EMBL" id="KAG2118693.1"/>
    </source>
</evidence>
<feature type="region of interest" description="Disordered" evidence="1">
    <location>
        <begin position="78"/>
        <end position="132"/>
    </location>
</feature>
<feature type="compositionally biased region" description="Polar residues" evidence="1">
    <location>
        <begin position="81"/>
        <end position="91"/>
    </location>
</feature>
<dbReference type="OrthoDB" id="2665447at2759"/>
<feature type="compositionally biased region" description="Polar residues" evidence="1">
    <location>
        <begin position="98"/>
        <end position="117"/>
    </location>
</feature>
<proteinExistence type="predicted"/>
<feature type="region of interest" description="Disordered" evidence="1">
    <location>
        <begin position="13"/>
        <end position="45"/>
    </location>
</feature>
<keyword evidence="3" id="KW-1185">Reference proteome</keyword>
<accession>A0A9P7FI18</accession>
<evidence type="ECO:0000313" key="3">
    <source>
        <dbReference type="Proteomes" id="UP000823399"/>
    </source>
</evidence>
<organism evidence="2 3">
    <name type="scientific">Suillus discolor</name>
    <dbReference type="NCBI Taxonomy" id="1912936"/>
    <lineage>
        <taxon>Eukaryota</taxon>
        <taxon>Fungi</taxon>
        <taxon>Dikarya</taxon>
        <taxon>Basidiomycota</taxon>
        <taxon>Agaricomycotina</taxon>
        <taxon>Agaricomycetes</taxon>
        <taxon>Agaricomycetidae</taxon>
        <taxon>Boletales</taxon>
        <taxon>Suillineae</taxon>
        <taxon>Suillaceae</taxon>
        <taxon>Suillus</taxon>
    </lineage>
</organism>
<dbReference type="Proteomes" id="UP000823399">
    <property type="component" value="Unassembled WGS sequence"/>
</dbReference>
<evidence type="ECO:0000256" key="1">
    <source>
        <dbReference type="SAM" id="MobiDB-lite"/>
    </source>
</evidence>
<feature type="compositionally biased region" description="Basic and acidic residues" evidence="1">
    <location>
        <begin position="122"/>
        <end position="132"/>
    </location>
</feature>
<dbReference type="RefSeq" id="XP_041298802.1">
    <property type="nucleotide sequence ID" value="XM_041440367.1"/>
</dbReference>
<dbReference type="AlphaFoldDB" id="A0A9P7FI18"/>
<comment type="caution">
    <text evidence="2">The sequence shown here is derived from an EMBL/GenBank/DDBJ whole genome shotgun (WGS) entry which is preliminary data.</text>
</comment>
<feature type="compositionally biased region" description="Polar residues" evidence="1">
    <location>
        <begin position="25"/>
        <end position="45"/>
    </location>
</feature>
<dbReference type="GeneID" id="64702626"/>
<protein>
    <submittedName>
        <fullName evidence="2">Uncharacterized protein</fullName>
    </submittedName>
</protein>
<reference evidence="2" key="1">
    <citation type="journal article" date="2020" name="New Phytol.">
        <title>Comparative genomics reveals dynamic genome evolution in host specialist ectomycorrhizal fungi.</title>
        <authorList>
            <person name="Lofgren L.A."/>
            <person name="Nguyen N.H."/>
            <person name="Vilgalys R."/>
            <person name="Ruytinx J."/>
            <person name="Liao H.L."/>
            <person name="Branco S."/>
            <person name="Kuo A."/>
            <person name="LaButti K."/>
            <person name="Lipzen A."/>
            <person name="Andreopoulos W."/>
            <person name="Pangilinan J."/>
            <person name="Riley R."/>
            <person name="Hundley H."/>
            <person name="Na H."/>
            <person name="Barry K."/>
            <person name="Grigoriev I.V."/>
            <person name="Stajich J.E."/>
            <person name="Kennedy P.G."/>
        </authorList>
    </citation>
    <scope>NUCLEOTIDE SEQUENCE</scope>
    <source>
        <strain evidence="2">FC423</strain>
    </source>
</reference>
<gene>
    <name evidence="2" type="ORF">F5147DRAFT_757170</name>
</gene>
<name>A0A9P7FI18_9AGAM</name>